<dbReference type="Gene3D" id="2.30.30.190">
    <property type="entry name" value="CAP Gly-rich-like domain"/>
    <property type="match status" value="2"/>
</dbReference>
<dbReference type="PANTHER" id="PTHR18916">
    <property type="entry name" value="DYNACTIN 1-RELATED MICROTUBULE-BINDING"/>
    <property type="match status" value="1"/>
</dbReference>
<dbReference type="GO" id="GO:0035371">
    <property type="term" value="C:microtubule plus-end"/>
    <property type="evidence" value="ECO:0007669"/>
    <property type="project" value="TreeGrafter"/>
</dbReference>
<evidence type="ECO:0000256" key="2">
    <source>
        <dbReference type="SAM" id="MobiDB-lite"/>
    </source>
</evidence>
<dbReference type="AlphaFoldDB" id="A0A146M9X1"/>
<feature type="region of interest" description="Disordered" evidence="2">
    <location>
        <begin position="172"/>
        <end position="215"/>
    </location>
</feature>
<dbReference type="InterPro" id="IPR000938">
    <property type="entry name" value="CAP-Gly_domain"/>
</dbReference>
<dbReference type="GO" id="GO:0051010">
    <property type="term" value="F:microtubule plus-end binding"/>
    <property type="evidence" value="ECO:0007669"/>
    <property type="project" value="TreeGrafter"/>
</dbReference>
<dbReference type="GO" id="GO:0005938">
    <property type="term" value="C:cell cortex"/>
    <property type="evidence" value="ECO:0007669"/>
    <property type="project" value="TreeGrafter"/>
</dbReference>
<evidence type="ECO:0000313" key="4">
    <source>
        <dbReference type="EMBL" id="JAQ15576.1"/>
    </source>
</evidence>
<feature type="coiled-coil region" evidence="1">
    <location>
        <begin position="1074"/>
        <end position="1126"/>
    </location>
</feature>
<feature type="coiled-coil region" evidence="1">
    <location>
        <begin position="373"/>
        <end position="695"/>
    </location>
</feature>
<feature type="non-terminal residue" evidence="4">
    <location>
        <position position="1128"/>
    </location>
</feature>
<dbReference type="Pfam" id="PF01302">
    <property type="entry name" value="CAP_GLY"/>
    <property type="match status" value="2"/>
</dbReference>
<dbReference type="SUPFAM" id="SSF74924">
    <property type="entry name" value="Cap-Gly domain"/>
    <property type="match status" value="2"/>
</dbReference>
<evidence type="ECO:0000256" key="1">
    <source>
        <dbReference type="SAM" id="Coils"/>
    </source>
</evidence>
<evidence type="ECO:0000259" key="3">
    <source>
        <dbReference type="PROSITE" id="PS50245"/>
    </source>
</evidence>
<dbReference type="GO" id="GO:0005634">
    <property type="term" value="C:nucleus"/>
    <property type="evidence" value="ECO:0007669"/>
    <property type="project" value="TreeGrafter"/>
</dbReference>
<sequence>MPALFSHLMSSDGASGSVRKLSDDLIKTRINEEVEENDDFTSDFFARRYSSDRKSSIGGLSSNDSLWGEISLARRLSEAGVRRTSDNSVILTEDTDSFIVGDRVWVGGTKPGRIAYIGETQFAPGDWAGIVLDEPIGKNDGAVGNTRYFQCEAKKGIFSKLTRLTRVPFALPEPSAQTPVPSTPLASPPSSVRGSIASRSPPPSSVASTPASAPNGELKIGERVIVMSQQGSKAGVLRFKGTTGFAPGEWCGVELDDPLGKNDGTVDGVRYFTCEPKFGLFAPAHKVSRSPAKNRRPSCQVHHNATSIRRASSKESLTSSIASVASSVRTNNTSYTARKALIRPLTSPTTPKPSAQDLVKCKQDQINQLLKEKQMDRAALTNAAQQADDLERKLGVLQTDYDKVCATMTELKVRNDVAAMEASEMKTQNDRLKAKVDELQAQLEDVQFRAEEETIIKSDIQVVNQKNEEKIRELEQLLLIEQTKNESLLDDAEQVKEALKKVDALQTELKYAISTKEEMEKTLKQELIDTIDRANRMEQSYNKAQDDLDRILSDSEMNKSKILESTSLESEKLKDELESLKTQNKEIQNLVVKLENGRSELLKTVESKNEEVARLNQEVSSFQNKLAEENNEKQNTSQKLESIMKDLDNLKIQYDSKCKEYLEALATLETVNTNLQETQRSLANQLEVTDNLKKEIENNKSSSSTQMEAMTRSLEIEMSKVKDELSQNVEILKNRETELEKARTICGELTAKISVVQADCNKLIGDVKEKDSKCEELQALLEEKEKSINQLKENLSSEHGNSSKVIEDLNAKIKDLTDNLEKERLALSKTVDDQALLITEKDRAIEELNSKSVHLETDIKSLESLKASLEDELVVAKKQLLSETENLEQLKVQLRTQETDILAKTEEISELKKSEQELREGKSTLEDSLSGLKSNLQKLELELGDSQRRLADATDRCEQLSTQKTKLENDMAQMIDTSSDSSSQLTRINAELNEKLKELDELKLSNMEAAREHKNREQELSQQLDSIKLTSEELRKELHIQKEHNEAQNNLIQNKLKVHISELESKLEDSVKTHVTTKQEKDALNEKVLQLEKSLKEVSCKFEESVKCKEDAMKNLEETKKLVEEGEI</sequence>
<dbReference type="PANTHER" id="PTHR18916:SF82">
    <property type="entry name" value="CAP-GLY DOMAIN-CONTAINING PROTEIN"/>
    <property type="match status" value="1"/>
</dbReference>
<feature type="compositionally biased region" description="Polar residues" evidence="2">
    <location>
        <begin position="175"/>
        <end position="193"/>
    </location>
</feature>
<feature type="coiled-coil region" evidence="1">
    <location>
        <begin position="767"/>
        <end position="1037"/>
    </location>
</feature>
<dbReference type="EMBL" id="GDHC01003053">
    <property type="protein sequence ID" value="JAQ15576.1"/>
    <property type="molecule type" value="Transcribed_RNA"/>
</dbReference>
<protein>
    <submittedName>
        <fullName evidence="4">CAP-Gly domain-containing linker protein 1</fullName>
    </submittedName>
</protein>
<keyword evidence="1" id="KW-0175">Coiled coil</keyword>
<feature type="domain" description="CAP-Gly" evidence="3">
    <location>
        <begin position="118"/>
        <end position="160"/>
    </location>
</feature>
<feature type="compositionally biased region" description="Low complexity" evidence="2">
    <location>
        <begin position="195"/>
        <end position="214"/>
    </location>
</feature>
<dbReference type="SMART" id="SM01052">
    <property type="entry name" value="CAP_GLY"/>
    <property type="match status" value="2"/>
</dbReference>
<dbReference type="PROSITE" id="PS50245">
    <property type="entry name" value="CAP_GLY_2"/>
    <property type="match status" value="2"/>
</dbReference>
<dbReference type="PROSITE" id="PS00845">
    <property type="entry name" value="CAP_GLY_1"/>
    <property type="match status" value="1"/>
</dbReference>
<gene>
    <name evidence="4" type="primary">CLIP1_2</name>
    <name evidence="4" type="ORF">g.89761</name>
</gene>
<organism evidence="4">
    <name type="scientific">Lygus hesperus</name>
    <name type="common">Western plant bug</name>
    <dbReference type="NCBI Taxonomy" id="30085"/>
    <lineage>
        <taxon>Eukaryota</taxon>
        <taxon>Metazoa</taxon>
        <taxon>Ecdysozoa</taxon>
        <taxon>Arthropoda</taxon>
        <taxon>Hexapoda</taxon>
        <taxon>Insecta</taxon>
        <taxon>Pterygota</taxon>
        <taxon>Neoptera</taxon>
        <taxon>Paraneoptera</taxon>
        <taxon>Hemiptera</taxon>
        <taxon>Heteroptera</taxon>
        <taxon>Panheteroptera</taxon>
        <taxon>Cimicomorpha</taxon>
        <taxon>Miridae</taxon>
        <taxon>Mirini</taxon>
        <taxon>Lygus</taxon>
    </lineage>
</organism>
<feature type="domain" description="CAP-Gly" evidence="3">
    <location>
        <begin position="241"/>
        <end position="283"/>
    </location>
</feature>
<reference evidence="4" key="1">
    <citation type="journal article" date="2016" name="Gigascience">
        <title>De novo construction of an expanded transcriptome assembly for the western tarnished plant bug, Lygus hesperus.</title>
        <authorList>
            <person name="Tassone E.E."/>
            <person name="Geib S.M."/>
            <person name="Hall B."/>
            <person name="Fabrick J.A."/>
            <person name="Brent C.S."/>
            <person name="Hull J.J."/>
        </authorList>
    </citation>
    <scope>NUCLEOTIDE SEQUENCE</scope>
</reference>
<dbReference type="GO" id="GO:0031122">
    <property type="term" value="P:cytoplasmic microtubule organization"/>
    <property type="evidence" value="ECO:0007669"/>
    <property type="project" value="TreeGrafter"/>
</dbReference>
<name>A0A146M9X1_LYGHE</name>
<accession>A0A146M9X1</accession>
<proteinExistence type="predicted"/>
<dbReference type="InterPro" id="IPR036859">
    <property type="entry name" value="CAP-Gly_dom_sf"/>
</dbReference>